<evidence type="ECO:0000256" key="4">
    <source>
        <dbReference type="ARBA" id="ARBA00013036"/>
    </source>
</evidence>
<dbReference type="InterPro" id="IPR000453">
    <property type="entry name" value="Chorismate_synth"/>
</dbReference>
<evidence type="ECO:0000313" key="12">
    <source>
        <dbReference type="Proteomes" id="UP001202479"/>
    </source>
</evidence>
<dbReference type="CDD" id="cd07304">
    <property type="entry name" value="Chorismate_synthase"/>
    <property type="match status" value="1"/>
</dbReference>
<keyword evidence="7 8" id="KW-0456">Lyase</keyword>
<dbReference type="PROSITE" id="PS50866">
    <property type="entry name" value="GOLD"/>
    <property type="match status" value="1"/>
</dbReference>
<dbReference type="InterPro" id="IPR020541">
    <property type="entry name" value="Chorismate_synthase_CS"/>
</dbReference>
<comment type="subunit">
    <text evidence="3">Homotetramer.</text>
</comment>
<dbReference type="InterPro" id="IPR036598">
    <property type="entry name" value="GOLD_dom_sf"/>
</dbReference>
<keyword evidence="5 8" id="KW-0028">Amino-acid biosynthesis</keyword>
<sequence length="558" mass="61600">MSSFGTLFRVTTYGESHCKSVGCIVDGCPPGLRLTEDDIQPQLTRRRPGQSKLSTPRNEADAVEIQSGTENGVTLGSPIGMIVRNKDHRPGDYSETDLYPRPSHADYTYIQKYGLKSGSGGGRSSARETIGRVAAGAIAEKILKQVNNVEIVAFVSSIGEISMNRSAQDSTFRNVLGNITRDEVDAVGPIRCPDAAVRDEMVKVIEKYRDAKDSIGGVVTCVIRNCPIGLGEPCFDKLEAKLAHAMLSLPATKGFEFGSGFAGTAIPGSKHNDPFFYDENSKRLRTKTNNSGGIQGGISNGENIYFSVAFKSAATISQEQETATYQGKPGILAARGRHDPSVTPRAVPIVEAMAAIVLCDEFLIQQARKSTRALLEMSQIDNPYGKQCFFETLKANDELAISFQVGSRNPHNSEQYEVDFYMVSPQDQVLLKKTKLDHGDETIKARSDGKYQYCFSNERSGKPDLDVSFNIHGVVYVDINDPKADTLDYAIQRLSQLTDEVKAEQGYLVIRERTHRNTAESTNSRVKWWSVFQIFVVAANSLFQIYYLKRFFEVKTVV</sequence>
<evidence type="ECO:0000259" key="10">
    <source>
        <dbReference type="PROSITE" id="PS50866"/>
    </source>
</evidence>
<comment type="caution">
    <text evidence="11">The sequence shown here is derived from an EMBL/GenBank/DDBJ whole genome shotgun (WGS) entry which is preliminary data.</text>
</comment>
<evidence type="ECO:0000256" key="3">
    <source>
        <dbReference type="ARBA" id="ARBA00011881"/>
    </source>
</evidence>
<dbReference type="FunFam" id="3.60.150.10:FF:000004">
    <property type="entry name" value="Chorismate synthase"/>
    <property type="match status" value="1"/>
</dbReference>
<dbReference type="GO" id="GO:0009073">
    <property type="term" value="P:aromatic amino acid family biosynthetic process"/>
    <property type="evidence" value="ECO:0007669"/>
    <property type="project" value="UniProtKB-KW"/>
</dbReference>
<dbReference type="PROSITE" id="PS00787">
    <property type="entry name" value="CHORISMATE_SYNTHASE_1"/>
    <property type="match status" value="1"/>
</dbReference>
<dbReference type="SMART" id="SM01190">
    <property type="entry name" value="EMP24_GP25L"/>
    <property type="match status" value="1"/>
</dbReference>
<dbReference type="SUPFAM" id="SSF103263">
    <property type="entry name" value="Chorismate synthase, AroC"/>
    <property type="match status" value="1"/>
</dbReference>
<organism evidence="11 12">
    <name type="scientific">Candida oxycetoniae</name>
    <dbReference type="NCBI Taxonomy" id="497107"/>
    <lineage>
        <taxon>Eukaryota</taxon>
        <taxon>Fungi</taxon>
        <taxon>Dikarya</taxon>
        <taxon>Ascomycota</taxon>
        <taxon>Saccharomycotina</taxon>
        <taxon>Pichiomycetes</taxon>
        <taxon>Debaryomycetaceae</taxon>
        <taxon>Candida/Lodderomyces clade</taxon>
        <taxon>Candida</taxon>
    </lineage>
</organism>
<evidence type="ECO:0000256" key="5">
    <source>
        <dbReference type="ARBA" id="ARBA00022605"/>
    </source>
</evidence>
<dbReference type="GO" id="GO:0009423">
    <property type="term" value="P:chorismate biosynthetic process"/>
    <property type="evidence" value="ECO:0007669"/>
    <property type="project" value="TreeGrafter"/>
</dbReference>
<dbReference type="InterPro" id="IPR009038">
    <property type="entry name" value="GOLD_dom"/>
</dbReference>
<dbReference type="GO" id="GO:0008652">
    <property type="term" value="P:amino acid biosynthetic process"/>
    <property type="evidence" value="ECO:0007669"/>
    <property type="project" value="UniProtKB-KW"/>
</dbReference>
<dbReference type="EC" id="4.2.3.5" evidence="4 8"/>
<dbReference type="NCBIfam" id="TIGR00033">
    <property type="entry name" value="aroC"/>
    <property type="match status" value="1"/>
</dbReference>
<dbReference type="PANTHER" id="PTHR21085:SF0">
    <property type="entry name" value="CHORISMATE SYNTHASE"/>
    <property type="match status" value="1"/>
</dbReference>
<keyword evidence="6 8" id="KW-0057">Aromatic amino acid biosynthesis</keyword>
<comment type="cofactor">
    <cofactor evidence="8">
        <name>FMNH2</name>
        <dbReference type="ChEBI" id="CHEBI:57618"/>
    </cofactor>
    <text evidence="8">Reduced FMN (FMNH(2)).</text>
</comment>
<evidence type="ECO:0000313" key="11">
    <source>
        <dbReference type="EMBL" id="KAI3402326.1"/>
    </source>
</evidence>
<dbReference type="Pfam" id="PF01264">
    <property type="entry name" value="Chorismate_synt"/>
    <property type="match status" value="1"/>
</dbReference>
<dbReference type="GO" id="GO:0010181">
    <property type="term" value="F:FMN binding"/>
    <property type="evidence" value="ECO:0007669"/>
    <property type="project" value="TreeGrafter"/>
</dbReference>
<comment type="similarity">
    <text evidence="2 8">Belongs to the chorismate synthase family.</text>
</comment>
<accession>A0AAI9SSZ7</accession>
<comment type="catalytic activity">
    <reaction evidence="8">
        <text>5-O-(1-carboxyvinyl)-3-phosphoshikimate = chorismate + phosphate</text>
        <dbReference type="Rhea" id="RHEA:21020"/>
        <dbReference type="ChEBI" id="CHEBI:29748"/>
        <dbReference type="ChEBI" id="CHEBI:43474"/>
        <dbReference type="ChEBI" id="CHEBI:57701"/>
        <dbReference type="EC" id="4.2.3.5"/>
    </reaction>
</comment>
<dbReference type="NCBIfam" id="NF003793">
    <property type="entry name" value="PRK05382.1"/>
    <property type="match status" value="1"/>
</dbReference>
<dbReference type="Pfam" id="PF01105">
    <property type="entry name" value="EMP24_GP25L"/>
    <property type="match status" value="1"/>
</dbReference>
<evidence type="ECO:0000256" key="8">
    <source>
        <dbReference type="RuleBase" id="RU000605"/>
    </source>
</evidence>
<dbReference type="GO" id="GO:0005829">
    <property type="term" value="C:cytosol"/>
    <property type="evidence" value="ECO:0007669"/>
    <property type="project" value="TreeGrafter"/>
</dbReference>
<dbReference type="Proteomes" id="UP001202479">
    <property type="component" value="Unassembled WGS sequence"/>
</dbReference>
<reference evidence="11" key="1">
    <citation type="journal article" date="2022" name="DNA Res.">
        <title>Genome analysis of five recently described species of the CUG-Ser clade uncovers Candida theae as a new hybrid lineage with pathogenic potential in the Candida parapsilosis species complex.</title>
        <authorList>
            <person name="Mixao V."/>
            <person name="Del Olmo V."/>
            <person name="Hegedusova E."/>
            <person name="Saus E."/>
            <person name="Pryszcz L."/>
            <person name="Cillingova A."/>
            <person name="Nosek J."/>
            <person name="Gabaldon T."/>
        </authorList>
    </citation>
    <scope>NUCLEOTIDE SEQUENCE</scope>
    <source>
        <strain evidence="11">CBS 10844</strain>
    </source>
</reference>
<feature type="domain" description="GOLD" evidence="10">
    <location>
        <begin position="386"/>
        <end position="473"/>
    </location>
</feature>
<evidence type="ECO:0000256" key="9">
    <source>
        <dbReference type="SAM" id="MobiDB-lite"/>
    </source>
</evidence>
<evidence type="ECO:0000256" key="1">
    <source>
        <dbReference type="ARBA" id="ARBA00005044"/>
    </source>
</evidence>
<keyword evidence="12" id="KW-1185">Reference proteome</keyword>
<dbReference type="PROSITE" id="PS00788">
    <property type="entry name" value="CHORISMATE_SYNTHASE_2"/>
    <property type="match status" value="1"/>
</dbReference>
<evidence type="ECO:0000256" key="7">
    <source>
        <dbReference type="ARBA" id="ARBA00023239"/>
    </source>
</evidence>
<comment type="pathway">
    <text evidence="1 8">Metabolic intermediate biosynthesis; chorismate biosynthesis; chorismate from D-erythrose 4-phosphate and phosphoenolpyruvate: step 7/7.</text>
</comment>
<dbReference type="SUPFAM" id="SSF101576">
    <property type="entry name" value="Supernatant protein factor (SPF), C-terminal domain"/>
    <property type="match status" value="1"/>
</dbReference>
<feature type="region of interest" description="Disordered" evidence="9">
    <location>
        <begin position="34"/>
        <end position="62"/>
    </location>
</feature>
<proteinExistence type="inferred from homology"/>
<dbReference type="GeneID" id="73382509"/>
<dbReference type="EMBL" id="JAHUZD010000150">
    <property type="protein sequence ID" value="KAI3402326.1"/>
    <property type="molecule type" value="Genomic_DNA"/>
</dbReference>
<dbReference type="AlphaFoldDB" id="A0AAI9SSZ7"/>
<evidence type="ECO:0000256" key="2">
    <source>
        <dbReference type="ARBA" id="ARBA00008014"/>
    </source>
</evidence>
<dbReference type="Gene3D" id="3.60.150.10">
    <property type="entry name" value="Chorismate synthase AroC"/>
    <property type="match status" value="1"/>
</dbReference>
<dbReference type="RefSeq" id="XP_049178075.1">
    <property type="nucleotide sequence ID" value="XM_049326383.1"/>
</dbReference>
<name>A0AAI9SSZ7_9ASCO</name>
<dbReference type="HAMAP" id="MF_00300">
    <property type="entry name" value="Chorismate_synth"/>
    <property type="match status" value="1"/>
</dbReference>
<protein>
    <recommendedName>
        <fullName evidence="4 8">Chorismate synthase</fullName>
        <ecNumber evidence="4 8">4.2.3.5</ecNumber>
    </recommendedName>
</protein>
<dbReference type="InterPro" id="IPR035904">
    <property type="entry name" value="Chorismate_synth_AroC_sf"/>
</dbReference>
<dbReference type="PROSITE" id="PS00789">
    <property type="entry name" value="CHORISMATE_SYNTHASE_3"/>
    <property type="match status" value="1"/>
</dbReference>
<evidence type="ECO:0000256" key="6">
    <source>
        <dbReference type="ARBA" id="ARBA00023141"/>
    </source>
</evidence>
<gene>
    <name evidence="11" type="ORF">KGF56_004896</name>
</gene>
<dbReference type="GO" id="GO:0004107">
    <property type="term" value="F:chorismate synthase activity"/>
    <property type="evidence" value="ECO:0007669"/>
    <property type="project" value="UniProtKB-EC"/>
</dbReference>
<dbReference type="PANTHER" id="PTHR21085">
    <property type="entry name" value="CHORISMATE SYNTHASE"/>
    <property type="match status" value="1"/>
</dbReference>